<dbReference type="InterPro" id="IPR001680">
    <property type="entry name" value="WD40_rpt"/>
</dbReference>
<protein>
    <submittedName>
        <fullName evidence="4">High-affnity carbon uptake protein Hat/HatR</fullName>
    </submittedName>
</protein>
<feature type="repeat" description="WD" evidence="3">
    <location>
        <begin position="291"/>
        <end position="323"/>
    </location>
</feature>
<dbReference type="PROSITE" id="PS00678">
    <property type="entry name" value="WD_REPEATS_1"/>
    <property type="match status" value="1"/>
</dbReference>
<evidence type="ECO:0000313" key="5">
    <source>
        <dbReference type="Proteomes" id="UP000214646"/>
    </source>
</evidence>
<accession>A0A225E106</accession>
<keyword evidence="1 3" id="KW-0853">WD repeat</keyword>
<dbReference type="EMBL" id="NIDE01000004">
    <property type="protein sequence ID" value="OWK43179.1"/>
    <property type="molecule type" value="Genomic_DNA"/>
</dbReference>
<reference evidence="5" key="1">
    <citation type="submission" date="2017-06" db="EMBL/GenBank/DDBJ databases">
        <title>Genome analysis of Fimbriiglobus ruber SP5, the first member of the order Planctomycetales with confirmed chitinolytic capability.</title>
        <authorList>
            <person name="Ravin N.V."/>
            <person name="Rakitin A.L."/>
            <person name="Ivanova A.A."/>
            <person name="Beletsky A.V."/>
            <person name="Kulichevskaya I.S."/>
            <person name="Mardanov A.V."/>
            <person name="Dedysh S.N."/>
        </authorList>
    </citation>
    <scope>NUCLEOTIDE SEQUENCE [LARGE SCALE GENOMIC DNA]</scope>
    <source>
        <strain evidence="5">SP5</strain>
    </source>
</reference>
<dbReference type="SUPFAM" id="SSF50998">
    <property type="entry name" value="Quinoprotein alcohol dehydrogenase-like"/>
    <property type="match status" value="1"/>
</dbReference>
<keyword evidence="2" id="KW-0677">Repeat</keyword>
<dbReference type="AlphaFoldDB" id="A0A225E106"/>
<dbReference type="SMART" id="SM00320">
    <property type="entry name" value="WD40"/>
    <property type="match status" value="3"/>
</dbReference>
<evidence type="ECO:0000256" key="1">
    <source>
        <dbReference type="ARBA" id="ARBA00022574"/>
    </source>
</evidence>
<dbReference type="InterPro" id="IPR011047">
    <property type="entry name" value="Quinoprotein_ADH-like_sf"/>
</dbReference>
<evidence type="ECO:0000313" key="4">
    <source>
        <dbReference type="EMBL" id="OWK43179.1"/>
    </source>
</evidence>
<dbReference type="Pfam" id="PF00400">
    <property type="entry name" value="WD40"/>
    <property type="match status" value="3"/>
</dbReference>
<dbReference type="PANTHER" id="PTHR19848">
    <property type="entry name" value="WD40 REPEAT PROTEIN"/>
    <property type="match status" value="1"/>
</dbReference>
<dbReference type="PROSITE" id="PS50294">
    <property type="entry name" value="WD_REPEATS_REGION"/>
    <property type="match status" value="2"/>
</dbReference>
<dbReference type="InterPro" id="IPR019775">
    <property type="entry name" value="WD40_repeat_CS"/>
</dbReference>
<keyword evidence="5" id="KW-1185">Reference proteome</keyword>
<name>A0A225E106_9BACT</name>
<organism evidence="4 5">
    <name type="scientific">Fimbriiglobus ruber</name>
    <dbReference type="NCBI Taxonomy" id="1908690"/>
    <lineage>
        <taxon>Bacteria</taxon>
        <taxon>Pseudomonadati</taxon>
        <taxon>Planctomycetota</taxon>
        <taxon>Planctomycetia</taxon>
        <taxon>Gemmatales</taxon>
        <taxon>Gemmataceae</taxon>
        <taxon>Fimbriiglobus</taxon>
    </lineage>
</organism>
<evidence type="ECO:0000256" key="3">
    <source>
        <dbReference type="PROSITE-ProRule" id="PRU00221"/>
    </source>
</evidence>
<feature type="repeat" description="WD" evidence="3">
    <location>
        <begin position="205"/>
        <end position="246"/>
    </location>
</feature>
<dbReference type="PROSITE" id="PS50082">
    <property type="entry name" value="WD_REPEATS_2"/>
    <property type="match status" value="2"/>
</dbReference>
<dbReference type="Proteomes" id="UP000214646">
    <property type="component" value="Unassembled WGS sequence"/>
</dbReference>
<dbReference type="InterPro" id="IPR015943">
    <property type="entry name" value="WD40/YVTN_repeat-like_dom_sf"/>
</dbReference>
<dbReference type="Gene3D" id="2.130.10.10">
    <property type="entry name" value="YVTN repeat-like/Quinoprotein amine dehydrogenase"/>
    <property type="match status" value="1"/>
</dbReference>
<evidence type="ECO:0000256" key="2">
    <source>
        <dbReference type="ARBA" id="ARBA00022737"/>
    </source>
</evidence>
<gene>
    <name evidence="4" type="ORF">FRUB_02778</name>
</gene>
<dbReference type="PANTHER" id="PTHR19848:SF8">
    <property type="entry name" value="F-BOX AND WD REPEAT DOMAIN CONTAINING 7"/>
    <property type="match status" value="1"/>
</dbReference>
<comment type="caution">
    <text evidence="4">The sequence shown here is derived from an EMBL/GenBank/DDBJ whole genome shotgun (WGS) entry which is preliminary data.</text>
</comment>
<sequence length="330" mass="34091">MTAAGCLPARRMIWAATPVGLNVWTGPFLPGSIPDPPADVARLPVGPAAVGPNGNWAVLAAAGTESAWVCDLTQIKNGRSVRLVPGVDQVRASDFRLAPGSPKVWQDFPAHKIHVGSISRVGPLSDPRSFYTVSNEPGSTGRQTDTLVLWKVEPDGKAVRGGAWPLPDSLAFAPHPDGKRMLVGGTLDRRAGFVDLATGKEIGPAFSHPGVVTAVAVDPGGRWVATGGQEGVVRVWSATDAAAVGREFFHAGRVNGLAFGAGPSAGVLATASSDGTARFYDVETGLPLGPALRHTGAVLTVGFEPRGGIVATGSRDGSLTIWEAPRITNP</sequence>
<proteinExistence type="predicted"/>